<name>A0A226C025_9FIRM</name>
<gene>
    <name evidence="1" type="ORF">CDO51_07070</name>
</gene>
<dbReference type="PANTHER" id="PTHR33361:SF15">
    <property type="entry name" value="DUF885 FAMILY LIPOPROTEIN"/>
    <property type="match status" value="1"/>
</dbReference>
<proteinExistence type="predicted"/>
<protein>
    <submittedName>
        <fullName evidence="1">Uncharacterized protein</fullName>
    </submittedName>
</protein>
<keyword evidence="2" id="KW-1185">Reference proteome</keyword>
<dbReference type="EMBL" id="NIQC01000013">
    <property type="protein sequence ID" value="OWZ83707.1"/>
    <property type="molecule type" value="Genomic_DNA"/>
</dbReference>
<dbReference type="Pfam" id="PF05960">
    <property type="entry name" value="DUF885"/>
    <property type="match status" value="1"/>
</dbReference>
<reference evidence="1 2" key="1">
    <citation type="submission" date="2017-06" db="EMBL/GenBank/DDBJ databases">
        <title>Draft Genome Sequence of Natranaerobius trueperi halophilic, alkalithermophilic bacteria from soda lakes.</title>
        <authorList>
            <person name="Zhao B."/>
        </authorList>
    </citation>
    <scope>NUCLEOTIDE SEQUENCE [LARGE SCALE GENOMIC DNA]</scope>
    <source>
        <strain evidence="1 2">DSM 18760</strain>
    </source>
</reference>
<dbReference type="InterPro" id="IPR010281">
    <property type="entry name" value="DUF885"/>
</dbReference>
<comment type="caution">
    <text evidence="1">The sequence shown here is derived from an EMBL/GenBank/DDBJ whole genome shotgun (WGS) entry which is preliminary data.</text>
</comment>
<organism evidence="1 2">
    <name type="scientific">Natranaerobius trueperi</name>
    <dbReference type="NCBI Taxonomy" id="759412"/>
    <lineage>
        <taxon>Bacteria</taxon>
        <taxon>Bacillati</taxon>
        <taxon>Bacillota</taxon>
        <taxon>Clostridia</taxon>
        <taxon>Natranaerobiales</taxon>
        <taxon>Natranaerobiaceae</taxon>
        <taxon>Natranaerobius</taxon>
    </lineage>
</organism>
<accession>A0A226C025</accession>
<sequence length="124" mass="14611">MEQLGYINDLKTKLNRLKDQVWRAARIVVDVSLHTKRMSIEKAVDYIVENALLEKESAETEVRRYTQTPTQPMSYLIGKLEILKIVNEYKEKHGENFDLKEFHHKLLSYGTILPPSTYKRNFVN</sequence>
<dbReference type="AlphaFoldDB" id="A0A226C025"/>
<dbReference type="PANTHER" id="PTHR33361">
    <property type="entry name" value="GLR0591 PROTEIN"/>
    <property type="match status" value="1"/>
</dbReference>
<evidence type="ECO:0000313" key="2">
    <source>
        <dbReference type="Proteomes" id="UP000214588"/>
    </source>
</evidence>
<dbReference type="Proteomes" id="UP000214588">
    <property type="component" value="Unassembled WGS sequence"/>
</dbReference>
<evidence type="ECO:0000313" key="1">
    <source>
        <dbReference type="EMBL" id="OWZ83707.1"/>
    </source>
</evidence>